<comment type="caution">
    <text evidence="3">The sequence shown here is derived from an EMBL/GenBank/DDBJ whole genome shotgun (WGS) entry which is preliminary data.</text>
</comment>
<sequence length="210" mass="24271">MNFYICSNDKEIKPGPKGKIPWIEFNGEIISDSQAMALFRFCYDEGDFWLCKEAPFSRDPFTVYMIKRRVRQYTYSHGIGRHSKEEVKPILVEDMNALSTFLGMNTRKYLLCLKRPCIMLILTSYVLLLYVGCTTAQHVKKFLPGDTVSEVDCAVFGLLSNMLWHSFGNSIETLMKELPNLCDYCQRIKTTFWPDWDDCITHGSTTVPTK</sequence>
<dbReference type="PANTHER" id="PTHR12289">
    <property type="entry name" value="METAXIN RELATED"/>
    <property type="match status" value="1"/>
</dbReference>
<keyword evidence="1" id="KW-1133">Transmembrane helix</keyword>
<proteinExistence type="predicted"/>
<evidence type="ECO:0000259" key="2">
    <source>
        <dbReference type="Pfam" id="PF17171"/>
    </source>
</evidence>
<keyword evidence="1" id="KW-0472">Membrane</keyword>
<gene>
    <name evidence="3" type="ORF">KUTeg_019520</name>
</gene>
<feature type="domain" description="Metaxin glutathione S-transferase" evidence="2">
    <location>
        <begin position="140"/>
        <end position="188"/>
    </location>
</feature>
<dbReference type="Proteomes" id="UP001217089">
    <property type="component" value="Unassembled WGS sequence"/>
</dbReference>
<evidence type="ECO:0000313" key="4">
    <source>
        <dbReference type="Proteomes" id="UP001217089"/>
    </source>
</evidence>
<dbReference type="InterPro" id="IPR036282">
    <property type="entry name" value="Glutathione-S-Trfase_C_sf"/>
</dbReference>
<evidence type="ECO:0000313" key="3">
    <source>
        <dbReference type="EMBL" id="KAJ8303124.1"/>
    </source>
</evidence>
<protein>
    <recommendedName>
        <fullName evidence="2">Metaxin glutathione S-transferase domain-containing protein</fullName>
    </recommendedName>
</protein>
<accession>A0ABQ9ECS0</accession>
<feature type="transmembrane region" description="Helical" evidence="1">
    <location>
        <begin position="112"/>
        <end position="132"/>
    </location>
</feature>
<evidence type="ECO:0000256" key="1">
    <source>
        <dbReference type="SAM" id="Phobius"/>
    </source>
</evidence>
<dbReference type="InterPro" id="IPR050931">
    <property type="entry name" value="Mito_Protein_Transport_Metaxin"/>
</dbReference>
<dbReference type="PANTHER" id="PTHR12289:SF41">
    <property type="entry name" value="FAILED AXON CONNECTIONS-RELATED"/>
    <property type="match status" value="1"/>
</dbReference>
<dbReference type="EMBL" id="JARBDR010000917">
    <property type="protein sequence ID" value="KAJ8303124.1"/>
    <property type="molecule type" value="Genomic_DNA"/>
</dbReference>
<reference evidence="3 4" key="1">
    <citation type="submission" date="2022-12" db="EMBL/GenBank/DDBJ databases">
        <title>Chromosome-level genome of Tegillarca granosa.</title>
        <authorList>
            <person name="Kim J."/>
        </authorList>
    </citation>
    <scope>NUCLEOTIDE SEQUENCE [LARGE SCALE GENOMIC DNA]</scope>
    <source>
        <strain evidence="3">Teg-2019</strain>
        <tissue evidence="3">Adductor muscle</tissue>
    </source>
</reference>
<name>A0ABQ9ECS0_TEGGR</name>
<keyword evidence="4" id="KW-1185">Reference proteome</keyword>
<keyword evidence="1" id="KW-0812">Transmembrane</keyword>
<organism evidence="3 4">
    <name type="scientific">Tegillarca granosa</name>
    <name type="common">Malaysian cockle</name>
    <name type="synonym">Anadara granosa</name>
    <dbReference type="NCBI Taxonomy" id="220873"/>
    <lineage>
        <taxon>Eukaryota</taxon>
        <taxon>Metazoa</taxon>
        <taxon>Spiralia</taxon>
        <taxon>Lophotrochozoa</taxon>
        <taxon>Mollusca</taxon>
        <taxon>Bivalvia</taxon>
        <taxon>Autobranchia</taxon>
        <taxon>Pteriomorphia</taxon>
        <taxon>Arcoida</taxon>
        <taxon>Arcoidea</taxon>
        <taxon>Arcidae</taxon>
        <taxon>Tegillarca</taxon>
    </lineage>
</organism>
<dbReference type="SUPFAM" id="SSF47616">
    <property type="entry name" value="GST C-terminal domain-like"/>
    <property type="match status" value="1"/>
</dbReference>
<dbReference type="InterPro" id="IPR033468">
    <property type="entry name" value="Metaxin_GST"/>
</dbReference>
<dbReference type="Pfam" id="PF17171">
    <property type="entry name" value="GST_C_6"/>
    <property type="match status" value="1"/>
</dbReference>